<evidence type="ECO:0000313" key="7">
    <source>
        <dbReference type="EMBL" id="ELY26497.1"/>
    </source>
</evidence>
<sequence>MGRSTISRSLEFALLVGAIVVAGQLLGQPILLGYVTSDSMEPTVEAGDGFVAVPAAVTGEVEVGDVVVYEADGDGGLVTHRVVDETDEGYVTRGDANPITDQARGDPPLEEDDVLATAVQVGGTVVTIPGLGTVATSVGAAAETAQLWLIDLTGLDQLRGTAVLPIALLVLSLTGYALETARDRSSSERDRSGDTVAAPSRLALGLGFALFVVIAASAAMLVPAGGETLTVISSDPAPDVELVTEPGGTAQTSYHVSNQGFIPIVAYLEPVDDGVSVERKSMSVSGRDSEVVGVTLEAPEATGHNDRTVLERRYLHVLPRGVIDALYAVHPWAPFVAIVVTLGSVSYALGRRVAGYQDVRTAREQDRLRTRG</sequence>
<comment type="subcellular location">
    <subcellularLocation>
        <location evidence="1">Membrane</location>
    </subcellularLocation>
</comment>
<organism evidence="6 8">
    <name type="scientific">Natrialba magadii (strain ATCC 43099 / DSM 3394 / CCM 3739 / CIP 104546 / IAM 13178 / JCM 8861 / NBRC 102185 / NCIMB 2190 / MS3)</name>
    <name type="common">Natronobacterium magadii</name>
    <dbReference type="NCBI Taxonomy" id="547559"/>
    <lineage>
        <taxon>Archaea</taxon>
        <taxon>Methanobacteriati</taxon>
        <taxon>Methanobacteriota</taxon>
        <taxon>Stenosarchaea group</taxon>
        <taxon>Halobacteria</taxon>
        <taxon>Halobacteriales</taxon>
        <taxon>Natrialbaceae</taxon>
        <taxon>Natrialba</taxon>
    </lineage>
</organism>
<evidence type="ECO:0000313" key="9">
    <source>
        <dbReference type="Proteomes" id="UP000011543"/>
    </source>
</evidence>
<dbReference type="Proteomes" id="UP000001879">
    <property type="component" value="Plasmid pNMAG02"/>
</dbReference>
<feature type="transmembrane region" description="Helical" evidence="5">
    <location>
        <begin position="12"/>
        <end position="35"/>
    </location>
</feature>
<dbReference type="EMBL" id="CP001934">
    <property type="protein sequence ID" value="ADD07688.1"/>
    <property type="molecule type" value="Genomic_DNA"/>
</dbReference>
<reference evidence="6 8" key="2">
    <citation type="journal article" date="2012" name="BMC Genomics">
        <title>A comparative genomics perspective on the genetic content of the alkaliphilic haloarchaeon Natrialba magadii ATCC 43099T.</title>
        <authorList>
            <person name="Siddaramappa S."/>
            <person name="Challacombe J.F."/>
            <person name="Decastro R.E."/>
            <person name="Pfeiffer F."/>
            <person name="Sastre D.E."/>
            <person name="Gimenez M.I."/>
            <person name="Paggi R.A."/>
            <person name="Detter J.C."/>
            <person name="Davenport K.W."/>
            <person name="Goodwin L.A."/>
            <person name="Kyrpides N."/>
            <person name="Tapia R."/>
            <person name="Pitluck S."/>
            <person name="Lucas S."/>
            <person name="Woyke T."/>
            <person name="Maupin-Furlow J.A."/>
        </authorList>
    </citation>
    <scope>NUCLEOTIDE SEQUENCE [LARGE SCALE GENOMIC DNA]</scope>
    <source>
        <strain evidence="6">ATCC 43099</strain>
        <strain evidence="8">ATCC 43099 / DSM 3394 / CCM 3739 / CIP 104546 / IAM 13178 / JCM 8861 / NBRC 102185 / NCIMB 2190 / MS3</strain>
    </source>
</reference>
<dbReference type="CDD" id="cd06530">
    <property type="entry name" value="S26_SPase_I"/>
    <property type="match status" value="1"/>
</dbReference>
<dbReference type="PATRIC" id="fig|547559.17.peg.2968"/>
<feature type="transmembrane region" description="Helical" evidence="5">
    <location>
        <begin position="332"/>
        <end position="350"/>
    </location>
</feature>
<accession>D3T279</accession>
<dbReference type="KEGG" id="nmg:Nmag_4175"/>
<keyword evidence="8" id="KW-1185">Reference proteome</keyword>
<dbReference type="PaxDb" id="547559-Nmag_4175"/>
<evidence type="ECO:0000313" key="6">
    <source>
        <dbReference type="EMBL" id="ADD07688.1"/>
    </source>
</evidence>
<proteinExistence type="predicted"/>
<gene>
    <name evidence="6" type="ordered locus">Nmag_4175</name>
    <name evidence="7" type="ORF">C500_15080</name>
</gene>
<dbReference type="GO" id="GO:0004252">
    <property type="term" value="F:serine-type endopeptidase activity"/>
    <property type="evidence" value="ECO:0007669"/>
    <property type="project" value="InterPro"/>
</dbReference>
<reference evidence="6" key="4">
    <citation type="submission" date="2016-09" db="EMBL/GenBank/DDBJ databases">
        <authorList>
            <person name="Pfeiffer F."/>
        </authorList>
    </citation>
    <scope>NUCLEOTIDE SEQUENCE</scope>
    <source>
        <strain evidence="6">ATCC 43099</strain>
        <plasmid evidence="6">pNMAG02</plasmid>
    </source>
</reference>
<name>D3T279_NATMM</name>
<dbReference type="eggNOG" id="arCOG01740">
    <property type="taxonomic scope" value="Archaea"/>
</dbReference>
<evidence type="ECO:0000256" key="1">
    <source>
        <dbReference type="ARBA" id="ARBA00004370"/>
    </source>
</evidence>
<evidence type="ECO:0000313" key="8">
    <source>
        <dbReference type="Proteomes" id="UP000001879"/>
    </source>
</evidence>
<dbReference type="Proteomes" id="UP000011543">
    <property type="component" value="Unassembled WGS sequence"/>
</dbReference>
<keyword evidence="6" id="KW-0614">Plasmid</keyword>
<geneLocation type="plasmid" evidence="6 8">
    <name>pNMAG02</name>
</geneLocation>
<dbReference type="NCBIfam" id="TIGR02228">
    <property type="entry name" value="sigpep_I_arch"/>
    <property type="match status" value="1"/>
</dbReference>
<dbReference type="RefSeq" id="WP_004216232.1">
    <property type="nucleotide sequence ID" value="NC_013924.1"/>
</dbReference>
<dbReference type="SUPFAM" id="SSF51306">
    <property type="entry name" value="LexA/Signal peptidase"/>
    <property type="match status" value="1"/>
</dbReference>
<evidence type="ECO:0000256" key="5">
    <source>
        <dbReference type="SAM" id="Phobius"/>
    </source>
</evidence>
<dbReference type="AlphaFoldDB" id="D3T279"/>
<dbReference type="InterPro" id="IPR001733">
    <property type="entry name" value="Peptidase_S26B"/>
</dbReference>
<keyword evidence="3 5" id="KW-1133">Transmembrane helix</keyword>
<dbReference type="GO" id="GO:0006465">
    <property type="term" value="P:signal peptide processing"/>
    <property type="evidence" value="ECO:0007669"/>
    <property type="project" value="InterPro"/>
</dbReference>
<dbReference type="EMBL" id="AOHS01000051">
    <property type="protein sequence ID" value="ELY26497.1"/>
    <property type="molecule type" value="Genomic_DNA"/>
</dbReference>
<feature type="transmembrane region" description="Helical" evidence="5">
    <location>
        <begin position="202"/>
        <end position="222"/>
    </location>
</feature>
<dbReference type="OrthoDB" id="50404at2157"/>
<evidence type="ECO:0000256" key="3">
    <source>
        <dbReference type="ARBA" id="ARBA00022989"/>
    </source>
</evidence>
<dbReference type="InterPro" id="IPR019533">
    <property type="entry name" value="Peptidase_S26"/>
</dbReference>
<dbReference type="InterPro" id="IPR036286">
    <property type="entry name" value="LexA/Signal_pep-like_sf"/>
</dbReference>
<evidence type="ECO:0000256" key="4">
    <source>
        <dbReference type="ARBA" id="ARBA00023136"/>
    </source>
</evidence>
<keyword evidence="4 5" id="KW-0472">Membrane</keyword>
<dbReference type="HOGENOM" id="CLU_037192_0_0_2"/>
<protein>
    <submittedName>
        <fullName evidence="6">Peptidase S26 domain protein</fullName>
    </submittedName>
    <submittedName>
        <fullName evidence="7">Peptidase S26B, signal peptidase</fullName>
    </submittedName>
</protein>
<keyword evidence="2 5" id="KW-0812">Transmembrane</keyword>
<evidence type="ECO:0000256" key="2">
    <source>
        <dbReference type="ARBA" id="ARBA00022692"/>
    </source>
</evidence>
<dbReference type="GO" id="GO:0016020">
    <property type="term" value="C:membrane"/>
    <property type="evidence" value="ECO:0007669"/>
    <property type="project" value="UniProtKB-SubCell"/>
</dbReference>
<reference evidence="7 9" key="3">
    <citation type="journal article" date="2014" name="PLoS Genet.">
        <title>Phylogenetically driven sequencing of extremely halophilic archaea reveals strategies for static and dynamic osmo-response.</title>
        <authorList>
            <person name="Becker E.A."/>
            <person name="Seitzer P.M."/>
            <person name="Tritt A."/>
            <person name="Larsen D."/>
            <person name="Krusor M."/>
            <person name="Yao A.I."/>
            <person name="Wu D."/>
            <person name="Madern D."/>
            <person name="Eisen J.A."/>
            <person name="Darling A.E."/>
            <person name="Facciotti M.T."/>
        </authorList>
    </citation>
    <scope>NUCLEOTIDE SEQUENCE [LARGE SCALE GENOMIC DNA]</scope>
    <source>
        <strain evidence="9">ATCC 43099 / DSM 3394 / CCM 3739 / CIP 104546 / IAM 13178 / JCM 8861 / NBRC 102185 / NCIMB 2190 / MS3</strain>
        <strain evidence="7">MS-3</strain>
    </source>
</reference>
<feature type="transmembrane region" description="Helical" evidence="5">
    <location>
        <begin position="162"/>
        <end position="181"/>
    </location>
</feature>
<dbReference type="GeneID" id="8828909"/>
<reference evidence="8" key="1">
    <citation type="submission" date="2010-02" db="EMBL/GenBank/DDBJ databases">
        <title>Complete sequence of plasmid 2 of Natrialba magadii ATCC 43099.</title>
        <authorList>
            <consortium name="US DOE Joint Genome Institute"/>
            <person name="Lucas S."/>
            <person name="Copeland A."/>
            <person name="Lapidus A."/>
            <person name="Cheng J.-F."/>
            <person name="Bruce D."/>
            <person name="Goodwin L."/>
            <person name="Pitluck S."/>
            <person name="Davenport K."/>
            <person name="Saunders E."/>
            <person name="Detter J.C."/>
            <person name="Han C."/>
            <person name="Tapia R."/>
            <person name="Land M."/>
            <person name="Hauser L."/>
            <person name="Kyrpides N."/>
            <person name="Mikhailova N."/>
            <person name="De Castro R.E."/>
            <person name="Maupin-Furlow J.A."/>
            <person name="Woyke T."/>
        </authorList>
    </citation>
    <scope>NUCLEOTIDE SEQUENCE [LARGE SCALE GENOMIC DNA]</scope>
    <source>
        <strain evidence="8">ATCC 43099 / DSM 3394 / CCM 3739 / CIP 104546 / IAM 13178 / JCM 8861 / NBRC 102185 / NCIMB 2190 / MS3</strain>
        <plasmid evidence="8">pNMAG02</plasmid>
    </source>
</reference>